<dbReference type="PROSITE" id="PS51352">
    <property type="entry name" value="THIOREDOXIN_2"/>
    <property type="match status" value="1"/>
</dbReference>
<dbReference type="PANTHER" id="PTHR42852">
    <property type="entry name" value="THIOL:DISULFIDE INTERCHANGE PROTEIN DSBE"/>
    <property type="match status" value="1"/>
</dbReference>
<dbReference type="AlphaFoldDB" id="A0A1Y3R2R4"/>
<proteinExistence type="predicted"/>
<feature type="domain" description="Thioredoxin" evidence="2">
    <location>
        <begin position="274"/>
        <end position="418"/>
    </location>
</feature>
<dbReference type="EMBL" id="NFHB01000001">
    <property type="protein sequence ID" value="OUN04838.1"/>
    <property type="molecule type" value="Genomic_DNA"/>
</dbReference>
<dbReference type="Proteomes" id="UP000195772">
    <property type="component" value="Unassembled WGS sequence"/>
</dbReference>
<dbReference type="CDD" id="cd02966">
    <property type="entry name" value="TlpA_like_family"/>
    <property type="match status" value="1"/>
</dbReference>
<accession>A0A1Y3R2R4</accession>
<evidence type="ECO:0000313" key="4">
    <source>
        <dbReference type="Proteomes" id="UP000195772"/>
    </source>
</evidence>
<dbReference type="SUPFAM" id="SSF52833">
    <property type="entry name" value="Thioredoxin-like"/>
    <property type="match status" value="1"/>
</dbReference>
<dbReference type="InterPro" id="IPR013766">
    <property type="entry name" value="Thioredoxin_domain"/>
</dbReference>
<comment type="caution">
    <text evidence="3">The sequence shown here is derived from an EMBL/GenBank/DDBJ whole genome shotgun (WGS) entry which is preliminary data.</text>
</comment>
<dbReference type="InterPro" id="IPR036249">
    <property type="entry name" value="Thioredoxin-like_sf"/>
</dbReference>
<sequence>MEPKLFPARYSLAILFLACAFCCHAQSRVIEVHLEKQKPAVKSTIWAFPLEDDTVPLAELRPRATGLPDEWKAYSVTDDFPQALYQGFCAGKVDEQTCMRKFEAWQRDTTDYSPYPVRIFLMVAFGRDGSGVEHVMFDTDGDYDFSDETDYRLGEQPPLVRMAYERVVNKKIVPDITWVELSDRFGERNLLMWETTQGRFSLDGVEYACTIVPEGSYDRHLCTIKIATRNGSAEYDLKEYARLGDAWYLLDSLAPDGRYLRLECVPDAEGREAMQVGFRPYAFTAVDMAGRTVHFPGDFAGKYVLLDFWALSCGPCVYEIRNYYPDIYARFRDCGFEIVGVADNTAAELRGFMDKYAMPWTVIADRDNGKVRRNPYGITFFPTLLLLGPDGRILEKGWNLRGAELENVLRRYMPDAPRAANE</sequence>
<organism evidence="3 4">
    <name type="scientific">Alistipes onderdonkii</name>
    <dbReference type="NCBI Taxonomy" id="328813"/>
    <lineage>
        <taxon>Bacteria</taxon>
        <taxon>Pseudomonadati</taxon>
        <taxon>Bacteroidota</taxon>
        <taxon>Bacteroidia</taxon>
        <taxon>Bacteroidales</taxon>
        <taxon>Rikenellaceae</taxon>
        <taxon>Alistipes</taxon>
    </lineage>
</organism>
<dbReference type="Pfam" id="PF00578">
    <property type="entry name" value="AhpC-TSA"/>
    <property type="match status" value="1"/>
</dbReference>
<dbReference type="eggNOG" id="COG0526">
    <property type="taxonomic scope" value="Bacteria"/>
</dbReference>
<dbReference type="RefSeq" id="WP_087400947.1">
    <property type="nucleotide sequence ID" value="NZ_NFHB01000001.1"/>
</dbReference>
<dbReference type="GO" id="GO:0016209">
    <property type="term" value="F:antioxidant activity"/>
    <property type="evidence" value="ECO:0007669"/>
    <property type="project" value="InterPro"/>
</dbReference>
<evidence type="ECO:0000313" key="3">
    <source>
        <dbReference type="EMBL" id="OUN04838.1"/>
    </source>
</evidence>
<feature type="chain" id="PRO_5011001130" description="Thioredoxin domain-containing protein" evidence="1">
    <location>
        <begin position="26"/>
        <end position="422"/>
    </location>
</feature>
<gene>
    <name evidence="3" type="ORF">B5G41_00565</name>
</gene>
<name>A0A1Y3R2R4_9BACT</name>
<feature type="signal peptide" evidence="1">
    <location>
        <begin position="1"/>
        <end position="25"/>
    </location>
</feature>
<evidence type="ECO:0000259" key="2">
    <source>
        <dbReference type="PROSITE" id="PS51352"/>
    </source>
</evidence>
<dbReference type="InterPro" id="IPR050553">
    <property type="entry name" value="Thioredoxin_ResA/DsbE_sf"/>
</dbReference>
<protein>
    <recommendedName>
        <fullName evidence="2">Thioredoxin domain-containing protein</fullName>
    </recommendedName>
</protein>
<dbReference type="PANTHER" id="PTHR42852:SF13">
    <property type="entry name" value="PROTEIN DIPZ"/>
    <property type="match status" value="1"/>
</dbReference>
<keyword evidence="1" id="KW-0732">Signal</keyword>
<reference evidence="4" key="1">
    <citation type="submission" date="2017-04" db="EMBL/GenBank/DDBJ databases">
        <title>Function of individual gut microbiota members based on whole genome sequencing of pure cultures obtained from chicken caecum.</title>
        <authorList>
            <person name="Medvecky M."/>
            <person name="Cejkova D."/>
            <person name="Polansky O."/>
            <person name="Karasova D."/>
            <person name="Kubasova T."/>
            <person name="Cizek A."/>
            <person name="Rychlik I."/>
        </authorList>
    </citation>
    <scope>NUCLEOTIDE SEQUENCE [LARGE SCALE GENOMIC DNA]</scope>
    <source>
        <strain evidence="4">An90</strain>
    </source>
</reference>
<dbReference type="Gene3D" id="3.40.30.10">
    <property type="entry name" value="Glutaredoxin"/>
    <property type="match status" value="1"/>
</dbReference>
<dbReference type="GO" id="GO:0016491">
    <property type="term" value="F:oxidoreductase activity"/>
    <property type="evidence" value="ECO:0007669"/>
    <property type="project" value="InterPro"/>
</dbReference>
<dbReference type="InterPro" id="IPR000866">
    <property type="entry name" value="AhpC/TSA"/>
</dbReference>
<dbReference type="OrthoDB" id="9794348at2"/>
<evidence type="ECO:0000256" key="1">
    <source>
        <dbReference type="SAM" id="SignalP"/>
    </source>
</evidence>